<feature type="domain" description="Acyltransferase 3" evidence="8">
    <location>
        <begin position="31"/>
        <end position="349"/>
    </location>
</feature>
<protein>
    <recommendedName>
        <fullName evidence="8">Acyltransferase 3 domain-containing protein</fullName>
    </recommendedName>
</protein>
<feature type="transmembrane region" description="Helical" evidence="7">
    <location>
        <begin position="212"/>
        <end position="230"/>
    </location>
</feature>
<feature type="transmembrane region" description="Helical" evidence="7">
    <location>
        <begin position="59"/>
        <end position="83"/>
    </location>
</feature>
<evidence type="ECO:0000256" key="5">
    <source>
        <dbReference type="ARBA" id="ARBA00022989"/>
    </source>
</evidence>
<evidence type="ECO:0000256" key="2">
    <source>
        <dbReference type="ARBA" id="ARBA00007400"/>
    </source>
</evidence>
<evidence type="ECO:0000313" key="10">
    <source>
        <dbReference type="Proteomes" id="UP000250369"/>
    </source>
</evidence>
<name>A0A329MQ60_9BACL</name>
<evidence type="ECO:0000256" key="1">
    <source>
        <dbReference type="ARBA" id="ARBA00004651"/>
    </source>
</evidence>
<feature type="transmembrane region" description="Helical" evidence="7">
    <location>
        <begin position="297"/>
        <end position="318"/>
    </location>
</feature>
<reference evidence="9 10" key="1">
    <citation type="journal article" date="2009" name="Int. J. Syst. Evol. Microbiol.">
        <title>Paenibacillus contaminans sp. nov., isolated from a contaminated laboratory plate.</title>
        <authorList>
            <person name="Chou J.H."/>
            <person name="Lee J.H."/>
            <person name="Lin M.C."/>
            <person name="Chang P.S."/>
            <person name="Arun A.B."/>
            <person name="Young C.C."/>
            <person name="Chen W.M."/>
        </authorList>
    </citation>
    <scope>NUCLEOTIDE SEQUENCE [LARGE SCALE GENOMIC DNA]</scope>
    <source>
        <strain evidence="9 10">CKOBP-6</strain>
    </source>
</reference>
<feature type="transmembrane region" description="Helical" evidence="7">
    <location>
        <begin position="273"/>
        <end position="290"/>
    </location>
</feature>
<feature type="transmembrane region" description="Helical" evidence="7">
    <location>
        <begin position="143"/>
        <end position="162"/>
    </location>
</feature>
<evidence type="ECO:0000256" key="4">
    <source>
        <dbReference type="ARBA" id="ARBA00022692"/>
    </source>
</evidence>
<sequence length="390" mass="44568">MCKIAFIRPKSIDGERRQVILDKKVIPELFVLRCAACLSIVLLHALARVYGENEQAVNYMSLLLTFGTPVFVFISEFIISYSYPKKQSGQFWSKRLKFILLPYVIFGAFYALVKAFEVSSAKGIEYSAAAVQLLWRHILLADYHGYFIIVIFQFYLLHSLFVKTIEPRYSPKTVIGVSLLIQLLYLGFFNFVPAPSSSAGAYIWNKFYWVPFLGWLSYFSIAFYCGKYYGEMKSWLLLRWKWVVWLPVPAAILPVVLYGMGVNEQIISKRVDMVPFVIAMIGFLFALSLKMRSVPRWIVLVSQYSFGMYLFHPFYMAVMKKAEPMIPITIHPLLLVSLYFICGAVLSALTVSLVNLTKIGPYLVGKIGIGMNKQDTDKRSTAARPRVNEA</sequence>
<feature type="transmembrane region" description="Helical" evidence="7">
    <location>
        <begin position="25"/>
        <end position="47"/>
    </location>
</feature>
<accession>A0A329MQ60</accession>
<feature type="transmembrane region" description="Helical" evidence="7">
    <location>
        <begin position="330"/>
        <end position="356"/>
    </location>
</feature>
<dbReference type="GO" id="GO:0005886">
    <property type="term" value="C:plasma membrane"/>
    <property type="evidence" value="ECO:0007669"/>
    <property type="project" value="UniProtKB-SubCell"/>
</dbReference>
<dbReference type="Pfam" id="PF01757">
    <property type="entry name" value="Acyl_transf_3"/>
    <property type="match status" value="1"/>
</dbReference>
<feature type="transmembrane region" description="Helical" evidence="7">
    <location>
        <begin position="174"/>
        <end position="192"/>
    </location>
</feature>
<dbReference type="AlphaFoldDB" id="A0A329MQ60"/>
<comment type="subcellular location">
    <subcellularLocation>
        <location evidence="1">Cell membrane</location>
        <topology evidence="1">Multi-pass membrane protein</topology>
    </subcellularLocation>
</comment>
<keyword evidence="10" id="KW-1185">Reference proteome</keyword>
<comment type="similarity">
    <text evidence="2">Belongs to the acyltransferase 3 family.</text>
</comment>
<evidence type="ECO:0000256" key="6">
    <source>
        <dbReference type="ARBA" id="ARBA00023136"/>
    </source>
</evidence>
<dbReference type="Proteomes" id="UP000250369">
    <property type="component" value="Unassembled WGS sequence"/>
</dbReference>
<dbReference type="GO" id="GO:0016413">
    <property type="term" value="F:O-acetyltransferase activity"/>
    <property type="evidence" value="ECO:0007669"/>
    <property type="project" value="TreeGrafter"/>
</dbReference>
<evidence type="ECO:0000259" key="8">
    <source>
        <dbReference type="Pfam" id="PF01757"/>
    </source>
</evidence>
<proteinExistence type="inferred from homology"/>
<feature type="transmembrane region" description="Helical" evidence="7">
    <location>
        <begin position="242"/>
        <end position="261"/>
    </location>
</feature>
<gene>
    <name evidence="9" type="ORF">DQG23_08745</name>
</gene>
<keyword evidence="5 7" id="KW-1133">Transmembrane helix</keyword>
<organism evidence="9 10">
    <name type="scientific">Paenibacillus contaminans</name>
    <dbReference type="NCBI Taxonomy" id="450362"/>
    <lineage>
        <taxon>Bacteria</taxon>
        <taxon>Bacillati</taxon>
        <taxon>Bacillota</taxon>
        <taxon>Bacilli</taxon>
        <taxon>Bacillales</taxon>
        <taxon>Paenibacillaceae</taxon>
        <taxon>Paenibacillus</taxon>
    </lineage>
</organism>
<dbReference type="GO" id="GO:0009246">
    <property type="term" value="P:enterobacterial common antigen biosynthetic process"/>
    <property type="evidence" value="ECO:0007669"/>
    <property type="project" value="TreeGrafter"/>
</dbReference>
<comment type="caution">
    <text evidence="9">The sequence shown here is derived from an EMBL/GenBank/DDBJ whole genome shotgun (WGS) entry which is preliminary data.</text>
</comment>
<keyword evidence="3" id="KW-1003">Cell membrane</keyword>
<evidence type="ECO:0000256" key="3">
    <source>
        <dbReference type="ARBA" id="ARBA00022475"/>
    </source>
</evidence>
<dbReference type="EMBL" id="QMFB01000003">
    <property type="protein sequence ID" value="RAV22111.1"/>
    <property type="molecule type" value="Genomic_DNA"/>
</dbReference>
<evidence type="ECO:0000313" key="9">
    <source>
        <dbReference type="EMBL" id="RAV22111.1"/>
    </source>
</evidence>
<dbReference type="PANTHER" id="PTHR40074">
    <property type="entry name" value="O-ACETYLTRANSFERASE WECH"/>
    <property type="match status" value="1"/>
</dbReference>
<feature type="transmembrane region" description="Helical" evidence="7">
    <location>
        <begin position="95"/>
        <end position="113"/>
    </location>
</feature>
<keyword evidence="6 7" id="KW-0472">Membrane</keyword>
<dbReference type="InterPro" id="IPR002656">
    <property type="entry name" value="Acyl_transf_3_dom"/>
</dbReference>
<keyword evidence="4 7" id="KW-0812">Transmembrane</keyword>
<dbReference type="PANTHER" id="PTHR40074:SF2">
    <property type="entry name" value="O-ACETYLTRANSFERASE WECH"/>
    <property type="match status" value="1"/>
</dbReference>
<evidence type="ECO:0000256" key="7">
    <source>
        <dbReference type="SAM" id="Phobius"/>
    </source>
</evidence>